<evidence type="ECO:0000313" key="3">
    <source>
        <dbReference type="Proteomes" id="UP000265926"/>
    </source>
</evidence>
<keyword evidence="1" id="KW-0472">Membrane</keyword>
<dbReference type="Proteomes" id="UP000265926">
    <property type="component" value="Unassembled WGS sequence"/>
</dbReference>
<evidence type="ECO:0000256" key="1">
    <source>
        <dbReference type="SAM" id="Phobius"/>
    </source>
</evidence>
<protein>
    <submittedName>
        <fullName evidence="2">Uncharacterized protein</fullName>
    </submittedName>
</protein>
<accession>A0A399SXF8</accession>
<keyword evidence="1" id="KW-0812">Transmembrane</keyword>
<sequence>MYHGLIIPFSLLGKAIGLNIGIYDAGKDVFSYWLGYLLALLVYAKIIRVLWLGIKLRMRKT</sequence>
<name>A0A399SXF8_9BACT</name>
<proteinExistence type="predicted"/>
<evidence type="ECO:0000313" key="2">
    <source>
        <dbReference type="EMBL" id="RIJ48760.1"/>
    </source>
</evidence>
<reference evidence="2 3" key="1">
    <citation type="submission" date="2018-08" db="EMBL/GenBank/DDBJ databases">
        <title>Pallidiluteibacterium maritimus gen. nov., sp. nov., isolated from coastal sediment.</title>
        <authorList>
            <person name="Zhou L.Y."/>
        </authorList>
    </citation>
    <scope>NUCLEOTIDE SEQUENCE [LARGE SCALE GENOMIC DNA]</scope>
    <source>
        <strain evidence="2 3">XSD2</strain>
    </source>
</reference>
<keyword evidence="1" id="KW-1133">Transmembrane helix</keyword>
<organism evidence="2 3">
    <name type="scientific">Maribellus luteus</name>
    <dbReference type="NCBI Taxonomy" id="2305463"/>
    <lineage>
        <taxon>Bacteria</taxon>
        <taxon>Pseudomonadati</taxon>
        <taxon>Bacteroidota</taxon>
        <taxon>Bacteroidia</taxon>
        <taxon>Marinilabiliales</taxon>
        <taxon>Prolixibacteraceae</taxon>
        <taxon>Maribellus</taxon>
    </lineage>
</organism>
<comment type="caution">
    <text evidence="2">The sequence shown here is derived from an EMBL/GenBank/DDBJ whole genome shotgun (WGS) entry which is preliminary data.</text>
</comment>
<keyword evidence="3" id="KW-1185">Reference proteome</keyword>
<gene>
    <name evidence="2" type="ORF">D1614_09535</name>
</gene>
<dbReference type="EMBL" id="QWGR01000004">
    <property type="protein sequence ID" value="RIJ48760.1"/>
    <property type="molecule type" value="Genomic_DNA"/>
</dbReference>
<dbReference type="AlphaFoldDB" id="A0A399SXF8"/>
<feature type="transmembrane region" description="Helical" evidence="1">
    <location>
        <begin position="33"/>
        <end position="54"/>
    </location>
</feature>